<accession>A0A812YF81</accession>
<feature type="chain" id="PRO_5032632391" description="Secreted protein" evidence="1">
    <location>
        <begin position="24"/>
        <end position="116"/>
    </location>
</feature>
<evidence type="ECO:0008006" key="4">
    <source>
        <dbReference type="Google" id="ProtNLM"/>
    </source>
</evidence>
<dbReference type="EMBL" id="CAJNIZ010047960">
    <property type="protein sequence ID" value="CAE7779186.1"/>
    <property type="molecule type" value="Genomic_DNA"/>
</dbReference>
<evidence type="ECO:0000313" key="2">
    <source>
        <dbReference type="EMBL" id="CAE7779186.1"/>
    </source>
</evidence>
<comment type="caution">
    <text evidence="2">The sequence shown here is derived from an EMBL/GenBank/DDBJ whole genome shotgun (WGS) entry which is preliminary data.</text>
</comment>
<proteinExistence type="predicted"/>
<name>A0A812YF81_SYMPI</name>
<dbReference type="AlphaFoldDB" id="A0A812YF81"/>
<reference evidence="2" key="1">
    <citation type="submission" date="2021-02" db="EMBL/GenBank/DDBJ databases">
        <authorList>
            <person name="Dougan E. K."/>
            <person name="Rhodes N."/>
            <person name="Thang M."/>
            <person name="Chan C."/>
        </authorList>
    </citation>
    <scope>NUCLEOTIDE SEQUENCE</scope>
</reference>
<organism evidence="2 3">
    <name type="scientific">Symbiodinium pilosum</name>
    <name type="common">Dinoflagellate</name>
    <dbReference type="NCBI Taxonomy" id="2952"/>
    <lineage>
        <taxon>Eukaryota</taxon>
        <taxon>Sar</taxon>
        <taxon>Alveolata</taxon>
        <taxon>Dinophyceae</taxon>
        <taxon>Suessiales</taxon>
        <taxon>Symbiodiniaceae</taxon>
        <taxon>Symbiodinium</taxon>
    </lineage>
</organism>
<keyword evidence="1" id="KW-0732">Signal</keyword>
<dbReference type="Proteomes" id="UP000649617">
    <property type="component" value="Unassembled WGS sequence"/>
</dbReference>
<evidence type="ECO:0000313" key="3">
    <source>
        <dbReference type="Proteomes" id="UP000649617"/>
    </source>
</evidence>
<protein>
    <recommendedName>
        <fullName evidence="4">Secreted protein</fullName>
    </recommendedName>
</protein>
<feature type="signal peptide" evidence="1">
    <location>
        <begin position="1"/>
        <end position="23"/>
    </location>
</feature>
<gene>
    <name evidence="2" type="ORF">SPIL2461_LOCUS23121</name>
</gene>
<evidence type="ECO:0000256" key="1">
    <source>
        <dbReference type="SAM" id="SignalP"/>
    </source>
</evidence>
<sequence length="116" mass="12912">MSLAQRLCRLLMRSCAHWALVHSTLLWKFMEGSGATGRQRGARVSLKIRRRSVSSTHTVRQFTWATPIMGRLKFKCLSPKWPNAGLVENMMCSTRIAATSVTSCAKFSGLDSCPHG</sequence>
<keyword evidence="3" id="KW-1185">Reference proteome</keyword>